<proteinExistence type="predicted"/>
<comment type="caution">
    <text evidence="3">The sequence shown here is derived from an EMBL/GenBank/DDBJ whole genome shotgun (WGS) entry which is preliminary data.</text>
</comment>
<dbReference type="PANTHER" id="PTHR31286">
    <property type="entry name" value="GLYCINE-RICH CELL WALL STRUCTURAL PROTEIN 1.8-LIKE"/>
    <property type="match status" value="1"/>
</dbReference>
<protein>
    <recommendedName>
        <fullName evidence="2">DUF4283 domain-containing protein</fullName>
    </recommendedName>
</protein>
<dbReference type="InterPro" id="IPR040256">
    <property type="entry name" value="At4g02000-like"/>
</dbReference>
<evidence type="ECO:0000313" key="4">
    <source>
        <dbReference type="Proteomes" id="UP000824120"/>
    </source>
</evidence>
<gene>
    <name evidence="3" type="ORF">H5410_027624</name>
</gene>
<dbReference type="EMBL" id="JACXVP010000005">
    <property type="protein sequence ID" value="KAG5606132.1"/>
    <property type="molecule type" value="Genomic_DNA"/>
</dbReference>
<dbReference type="InterPro" id="IPR025558">
    <property type="entry name" value="DUF4283"/>
</dbReference>
<keyword evidence="4" id="KW-1185">Reference proteome</keyword>
<feature type="compositionally biased region" description="Polar residues" evidence="1">
    <location>
        <begin position="342"/>
        <end position="351"/>
    </location>
</feature>
<dbReference type="OrthoDB" id="424974at2759"/>
<organism evidence="3 4">
    <name type="scientific">Solanum commersonii</name>
    <name type="common">Commerson's wild potato</name>
    <name type="synonym">Commerson's nightshade</name>
    <dbReference type="NCBI Taxonomy" id="4109"/>
    <lineage>
        <taxon>Eukaryota</taxon>
        <taxon>Viridiplantae</taxon>
        <taxon>Streptophyta</taxon>
        <taxon>Embryophyta</taxon>
        <taxon>Tracheophyta</taxon>
        <taxon>Spermatophyta</taxon>
        <taxon>Magnoliopsida</taxon>
        <taxon>eudicotyledons</taxon>
        <taxon>Gunneridae</taxon>
        <taxon>Pentapetalae</taxon>
        <taxon>asterids</taxon>
        <taxon>lamiids</taxon>
        <taxon>Solanales</taxon>
        <taxon>Solanaceae</taxon>
        <taxon>Solanoideae</taxon>
        <taxon>Solaneae</taxon>
        <taxon>Solanum</taxon>
    </lineage>
</organism>
<dbReference type="PANTHER" id="PTHR31286:SF177">
    <property type="entry name" value="ENDONUCLEASE_EXONUCLEASE_PHOSPHATASE"/>
    <property type="match status" value="1"/>
</dbReference>
<evidence type="ECO:0000313" key="3">
    <source>
        <dbReference type="EMBL" id="KAG5606132.1"/>
    </source>
</evidence>
<dbReference type="Pfam" id="PF14111">
    <property type="entry name" value="DUF4283"/>
    <property type="match status" value="1"/>
</dbReference>
<reference evidence="3 4" key="1">
    <citation type="submission" date="2020-09" db="EMBL/GenBank/DDBJ databases">
        <title>De no assembly of potato wild relative species, Solanum commersonii.</title>
        <authorList>
            <person name="Cho K."/>
        </authorList>
    </citation>
    <scope>NUCLEOTIDE SEQUENCE [LARGE SCALE GENOMIC DNA]</scope>
    <source>
        <strain evidence="3">LZ3.2</strain>
        <tissue evidence="3">Leaf</tissue>
    </source>
</reference>
<evidence type="ECO:0000256" key="1">
    <source>
        <dbReference type="SAM" id="MobiDB-lite"/>
    </source>
</evidence>
<feature type="domain" description="DUF4283" evidence="2">
    <location>
        <begin position="11"/>
        <end position="93"/>
    </location>
</feature>
<dbReference type="Proteomes" id="UP000824120">
    <property type="component" value="Chromosome 5"/>
</dbReference>
<sequence>MQQEVIKDLVAACKYTLIGKFSNTMPKVDLIRKNFILQKQLSGGVKIAYFNSRHVYIDLDNELDYNMVWTKQRMSIAGQVMRIQAWTPNFKPAKETPLVPIWISLPELPWHYYNKEFFTSLLSPIGKVLYLDSVSIKKTRGSQTRVKVQVGLSQERPPHVRMGYIGEDITDGSSEELDLHTGNKADRKVQLEPTTSGKGKNNIPQSIKFPVPRNKIGHVQRKKATKFTSQAVKGIDSMLPAPEPLDNVVNVVENVIEEAVGGTDGRVQEIPTNLHEGVPKGRGELTHVMHEDVVDHSSDYRAPATPISSHKNIGQKRDINTDEMDSNNQSIEEFGEEEKDNNNQPPQNFDSTFKDKWPEEVQDITAK</sequence>
<dbReference type="AlphaFoldDB" id="A0A9J5Z3W8"/>
<accession>A0A9J5Z3W8</accession>
<name>A0A9J5Z3W8_SOLCO</name>
<evidence type="ECO:0000259" key="2">
    <source>
        <dbReference type="Pfam" id="PF14111"/>
    </source>
</evidence>
<feature type="region of interest" description="Disordered" evidence="1">
    <location>
        <begin position="299"/>
        <end position="367"/>
    </location>
</feature>